<feature type="region of interest" description="Disordered" evidence="1">
    <location>
        <begin position="1"/>
        <end position="208"/>
    </location>
</feature>
<name>A0AAV7Q6X1_PLEWA</name>
<accession>A0AAV7Q6X1</accession>
<keyword evidence="3" id="KW-1185">Reference proteome</keyword>
<comment type="caution">
    <text evidence="2">The sequence shown here is derived from an EMBL/GenBank/DDBJ whole genome shotgun (WGS) entry which is preliminary data.</text>
</comment>
<gene>
    <name evidence="2" type="ORF">NDU88_001373</name>
</gene>
<feature type="compositionally biased region" description="Low complexity" evidence="1">
    <location>
        <begin position="107"/>
        <end position="128"/>
    </location>
</feature>
<evidence type="ECO:0000313" key="3">
    <source>
        <dbReference type="Proteomes" id="UP001066276"/>
    </source>
</evidence>
<feature type="compositionally biased region" description="Basic and acidic residues" evidence="1">
    <location>
        <begin position="259"/>
        <end position="270"/>
    </location>
</feature>
<dbReference type="EMBL" id="JANPWB010000010">
    <property type="protein sequence ID" value="KAJ1134927.1"/>
    <property type="molecule type" value="Genomic_DNA"/>
</dbReference>
<dbReference type="AlphaFoldDB" id="A0AAV7Q6X1"/>
<feature type="compositionally biased region" description="Gly residues" evidence="1">
    <location>
        <begin position="19"/>
        <end position="29"/>
    </location>
</feature>
<evidence type="ECO:0000256" key="1">
    <source>
        <dbReference type="SAM" id="MobiDB-lite"/>
    </source>
</evidence>
<dbReference type="Proteomes" id="UP001066276">
    <property type="component" value="Chromosome 6"/>
</dbReference>
<sequence length="330" mass="34383">MGLKGQPRSLGARRPRGASNGGARGGAGNPSGPRHRQLRGRPQVGSGARLGGGQVSGKAFGGRGAGRQTKGRVSEGKGPAGLAAAAVNEVERQGGTKVGSLSGGGEQEPWGQGQSHSTGEEGFLEPFEGLGGGELEPVKELSHILEWSDDSNQGGGDGRDQEGKGDGLTFRVRPPVRTYGVFGRGEVAGEEGGSEEGPGFRRRSQGVAVSSLSDIDMEFFQGEQCRSEDGDPGELLAGSEPWEEEEVMAGPSTASWTGRRRDGKAVRAKEVVTQSTTGPGFAPPSGWVSKGKRPGYALQREGDKSPLRRPRIPAAPLEEFIKKARFGSKS</sequence>
<reference evidence="2" key="1">
    <citation type="journal article" date="2022" name="bioRxiv">
        <title>Sequencing and chromosome-scale assembly of the giantPleurodeles waltlgenome.</title>
        <authorList>
            <person name="Brown T."/>
            <person name="Elewa A."/>
            <person name="Iarovenko S."/>
            <person name="Subramanian E."/>
            <person name="Araus A.J."/>
            <person name="Petzold A."/>
            <person name="Susuki M."/>
            <person name="Suzuki K.-i.T."/>
            <person name="Hayashi T."/>
            <person name="Toyoda A."/>
            <person name="Oliveira C."/>
            <person name="Osipova E."/>
            <person name="Leigh N.D."/>
            <person name="Simon A."/>
            <person name="Yun M.H."/>
        </authorList>
    </citation>
    <scope>NUCLEOTIDE SEQUENCE</scope>
    <source>
        <strain evidence="2">20211129_DDA</strain>
        <tissue evidence="2">Liver</tissue>
    </source>
</reference>
<feature type="compositionally biased region" description="Gly residues" evidence="1">
    <location>
        <begin position="48"/>
        <end position="65"/>
    </location>
</feature>
<organism evidence="2 3">
    <name type="scientific">Pleurodeles waltl</name>
    <name type="common">Iberian ribbed newt</name>
    <dbReference type="NCBI Taxonomy" id="8319"/>
    <lineage>
        <taxon>Eukaryota</taxon>
        <taxon>Metazoa</taxon>
        <taxon>Chordata</taxon>
        <taxon>Craniata</taxon>
        <taxon>Vertebrata</taxon>
        <taxon>Euteleostomi</taxon>
        <taxon>Amphibia</taxon>
        <taxon>Batrachia</taxon>
        <taxon>Caudata</taxon>
        <taxon>Salamandroidea</taxon>
        <taxon>Salamandridae</taxon>
        <taxon>Pleurodelinae</taxon>
        <taxon>Pleurodeles</taxon>
    </lineage>
</organism>
<feature type="region of interest" description="Disordered" evidence="1">
    <location>
        <begin position="224"/>
        <end position="314"/>
    </location>
</feature>
<evidence type="ECO:0000313" key="2">
    <source>
        <dbReference type="EMBL" id="KAJ1134927.1"/>
    </source>
</evidence>
<proteinExistence type="predicted"/>
<protein>
    <submittedName>
        <fullName evidence="2">Uncharacterized protein</fullName>
    </submittedName>
</protein>